<sequence>MLAHESKNQRNKIFALAQKSDIGNTYKDIFGGLFFKPTPKNISREECLASVEAILIKHLSTVQAQGFKNRIHKNIFLSVIGYVFMYGLIGVIAVMLTMALGSFLQDSIFKILVVIVFIPSVIMLYVSPIYGARVGYKRHKTYKEKLRGLDFPWSKKSDGRLKHWGKMLYKNAFACMNALRFMLTYAFLYGAVGGLMLSVGLVIMAVLSDAPRLPEGIMFMMSLIVFALPLYGARVGYKKYKKNKLGKLQN</sequence>
<feature type="transmembrane region" description="Helical" evidence="1">
    <location>
        <begin position="108"/>
        <end position="130"/>
    </location>
</feature>
<evidence type="ECO:0000313" key="3">
    <source>
        <dbReference type="Proteomes" id="UP001063782"/>
    </source>
</evidence>
<reference evidence="2" key="1">
    <citation type="submission" date="2021-12" db="EMBL/GenBank/DDBJ databases">
        <title>taxonomy of Moraxella sp. ZY201224.</title>
        <authorList>
            <person name="Li F."/>
        </authorList>
    </citation>
    <scope>NUCLEOTIDE SEQUENCE</scope>
    <source>
        <strain evidence="2">ZY201224</strain>
    </source>
</reference>
<proteinExistence type="predicted"/>
<keyword evidence="1" id="KW-0472">Membrane</keyword>
<gene>
    <name evidence="2" type="ORF">LU297_02925</name>
</gene>
<dbReference type="RefSeq" id="WP_263076917.1">
    <property type="nucleotide sequence ID" value="NZ_CP089977.1"/>
</dbReference>
<organism evidence="2 3">
    <name type="scientific">Moraxella nasicaprae</name>
    <dbReference type="NCBI Taxonomy" id="2904122"/>
    <lineage>
        <taxon>Bacteria</taxon>
        <taxon>Pseudomonadati</taxon>
        <taxon>Pseudomonadota</taxon>
        <taxon>Gammaproteobacteria</taxon>
        <taxon>Moraxellales</taxon>
        <taxon>Moraxellaceae</taxon>
        <taxon>Moraxella</taxon>
    </lineage>
</organism>
<dbReference type="Proteomes" id="UP001063782">
    <property type="component" value="Chromosome"/>
</dbReference>
<accession>A0ABY6F6B6</accession>
<evidence type="ECO:0000313" key="2">
    <source>
        <dbReference type="EMBL" id="UXZ05420.1"/>
    </source>
</evidence>
<name>A0ABY6F6B6_9GAMM</name>
<keyword evidence="1" id="KW-1133">Transmembrane helix</keyword>
<feature type="transmembrane region" description="Helical" evidence="1">
    <location>
        <begin position="75"/>
        <end position="96"/>
    </location>
</feature>
<protein>
    <submittedName>
        <fullName evidence="2">Uncharacterized protein</fullName>
    </submittedName>
</protein>
<feature type="transmembrane region" description="Helical" evidence="1">
    <location>
        <begin position="219"/>
        <end position="237"/>
    </location>
</feature>
<evidence type="ECO:0000256" key="1">
    <source>
        <dbReference type="SAM" id="Phobius"/>
    </source>
</evidence>
<feature type="transmembrane region" description="Helical" evidence="1">
    <location>
        <begin position="186"/>
        <end position="207"/>
    </location>
</feature>
<keyword evidence="3" id="KW-1185">Reference proteome</keyword>
<keyword evidence="1" id="KW-0812">Transmembrane</keyword>
<dbReference type="EMBL" id="CP089977">
    <property type="protein sequence ID" value="UXZ05420.1"/>
    <property type="molecule type" value="Genomic_DNA"/>
</dbReference>